<reference evidence="1" key="1">
    <citation type="submission" date="2024-09" db="EMBL/GenBank/DDBJ databases">
        <title>Black Yeasts Isolated from many extreme environments.</title>
        <authorList>
            <person name="Coleine C."/>
            <person name="Stajich J.E."/>
            <person name="Selbmann L."/>
        </authorList>
    </citation>
    <scope>NUCLEOTIDE SEQUENCE</scope>
    <source>
        <strain evidence="1">CCFEE 5737</strain>
    </source>
</reference>
<name>A0ACC3DAD3_9PEZI</name>
<feature type="non-terminal residue" evidence="1">
    <location>
        <position position="1"/>
    </location>
</feature>
<dbReference type="Proteomes" id="UP001186974">
    <property type="component" value="Unassembled WGS sequence"/>
</dbReference>
<protein>
    <submittedName>
        <fullName evidence="1">Uncharacterized protein</fullName>
    </submittedName>
</protein>
<organism evidence="1 2">
    <name type="scientific">Coniosporium uncinatum</name>
    <dbReference type="NCBI Taxonomy" id="93489"/>
    <lineage>
        <taxon>Eukaryota</taxon>
        <taxon>Fungi</taxon>
        <taxon>Dikarya</taxon>
        <taxon>Ascomycota</taxon>
        <taxon>Pezizomycotina</taxon>
        <taxon>Dothideomycetes</taxon>
        <taxon>Dothideomycetes incertae sedis</taxon>
        <taxon>Coniosporium</taxon>
    </lineage>
</organism>
<keyword evidence="2" id="KW-1185">Reference proteome</keyword>
<gene>
    <name evidence="1" type="ORF">LTS18_007799</name>
</gene>
<accession>A0ACC3DAD3</accession>
<dbReference type="EMBL" id="JAWDJW010006533">
    <property type="protein sequence ID" value="KAK3064369.1"/>
    <property type="molecule type" value="Genomic_DNA"/>
</dbReference>
<evidence type="ECO:0000313" key="1">
    <source>
        <dbReference type="EMBL" id="KAK3064369.1"/>
    </source>
</evidence>
<evidence type="ECO:0000313" key="2">
    <source>
        <dbReference type="Proteomes" id="UP001186974"/>
    </source>
</evidence>
<proteinExistence type="predicted"/>
<sequence length="182" mass="20132">SRPELDSDCVVAWGYSPGAYYSLRLAHTHSDRLKASVVHGAFVHHAFSEEWMKITTVGEYHADLQRALEYKFGIGKDYESSASPAHPPHGYIASNTFSSLPEAQKTFSLLETGILKQGHGDCEILVMNGREDTVAPIEDSELIMQFPGPKHAHFPENKGHMCEPGATPVALQFLQRVINEAK</sequence>
<comment type="caution">
    <text evidence="1">The sequence shown here is derived from an EMBL/GenBank/DDBJ whole genome shotgun (WGS) entry which is preliminary data.</text>
</comment>